<protein>
    <recommendedName>
        <fullName evidence="3">SIS domain-containing protein</fullName>
    </recommendedName>
</protein>
<dbReference type="Gene3D" id="3.40.50.10490">
    <property type="entry name" value="Glucose-6-phosphate isomerase like protein, domain 1"/>
    <property type="match status" value="2"/>
</dbReference>
<dbReference type="RefSeq" id="WP_040272141.1">
    <property type="nucleotide sequence ID" value="NZ_JROO01000013.1"/>
</dbReference>
<dbReference type="GO" id="GO:0097367">
    <property type="term" value="F:carbohydrate derivative binding"/>
    <property type="evidence" value="ECO:0007669"/>
    <property type="project" value="InterPro"/>
</dbReference>
<evidence type="ECO:0000313" key="4">
    <source>
        <dbReference type="EMBL" id="KIH99343.1"/>
    </source>
</evidence>
<dbReference type="InterPro" id="IPR001347">
    <property type="entry name" value="SIS_dom"/>
</dbReference>
<dbReference type="InterPro" id="IPR019490">
    <property type="entry name" value="Glu6P/Mann6P_isomerase_C"/>
</dbReference>
<dbReference type="STRING" id="183763.LP52_08265"/>
<dbReference type="AlphaFoldDB" id="A0A0C2G7R7"/>
<keyword evidence="5" id="KW-1185">Reference proteome</keyword>
<evidence type="ECO:0000256" key="1">
    <source>
        <dbReference type="ARBA" id="ARBA00010523"/>
    </source>
</evidence>
<name>A0A0C2G7R7_9ACTN</name>
<comment type="caution">
    <text evidence="4">The sequence shown here is derived from an EMBL/GenBank/DDBJ whole genome shotgun (WGS) entry which is preliminary data.</text>
</comment>
<evidence type="ECO:0000256" key="2">
    <source>
        <dbReference type="ARBA" id="ARBA00023235"/>
    </source>
</evidence>
<accession>A0A0C2G7R7</accession>
<comment type="similarity">
    <text evidence="1">Belongs to the PGI/PMI family.</text>
</comment>
<sequence length="367" mass="37212">MPREFDESRLDDPQAGAEALRATAAAAAQLRAARTAASEAPLDALAADGRPRSIVVVGAGAAGFAGEILAAVLGPGCPVPVITVHDYRLPGWVGGYDLVAAAASTIGQTPEWVRECAAEAVRRGCRFLAVGPRDDPLAAIAEQARDPAVVLPQAGGFVEAVWPTAAALLTAAERVGLPAPPDAAYEAAAARLEQAAADYGPSAETWENEAKSAVLDMAGSLPLVCGATAVSETAGRYFASRLAALAGYPAVCGRAPGLLDGPIAVVDGPFGGAGPRSIFDDPVEDGSVSIRLLLLRDPEEEGPQAAGDLQAAADTARERGVGVSEISAPQAGALERIAGLIALIDYATVYVAVAYGADPLAHTLVVR</sequence>
<dbReference type="GO" id="GO:0004347">
    <property type="term" value="F:glucose-6-phosphate isomerase activity"/>
    <property type="evidence" value="ECO:0007669"/>
    <property type="project" value="InterPro"/>
</dbReference>
<feature type="domain" description="SIS" evidence="3">
    <location>
        <begin position="42"/>
        <end position="181"/>
    </location>
</feature>
<dbReference type="InterPro" id="IPR046348">
    <property type="entry name" value="SIS_dom_sf"/>
</dbReference>
<dbReference type="Pfam" id="PF10432">
    <property type="entry name" value="bact-PGI_C"/>
    <property type="match status" value="1"/>
</dbReference>
<dbReference type="GO" id="GO:0004476">
    <property type="term" value="F:mannose-6-phosphate isomerase activity"/>
    <property type="evidence" value="ECO:0007669"/>
    <property type="project" value="InterPro"/>
</dbReference>
<keyword evidence="2" id="KW-0413">Isomerase</keyword>
<dbReference type="GO" id="GO:1901135">
    <property type="term" value="P:carbohydrate derivative metabolic process"/>
    <property type="evidence" value="ECO:0007669"/>
    <property type="project" value="InterPro"/>
</dbReference>
<dbReference type="GO" id="GO:0005975">
    <property type="term" value="P:carbohydrate metabolic process"/>
    <property type="evidence" value="ECO:0007669"/>
    <property type="project" value="InterPro"/>
</dbReference>
<dbReference type="PROSITE" id="PS51464">
    <property type="entry name" value="SIS"/>
    <property type="match status" value="1"/>
</dbReference>
<reference evidence="5" key="1">
    <citation type="journal article" date="2015" name="Chem. Biol.">
        <title>Structure, bioactivity, and resistance mechanism of streptomonomicin, an unusual lasso Peptide from an understudied halophilic actinomycete.</title>
        <authorList>
            <person name="Metelev M."/>
            <person name="Tietz J.I."/>
            <person name="Melby J.O."/>
            <person name="Blair P.M."/>
            <person name="Zhu L."/>
            <person name="Livnat I."/>
            <person name="Severinov K."/>
            <person name="Mitchell D.A."/>
        </authorList>
    </citation>
    <scope>NUCLEOTIDE SEQUENCE [LARGE SCALE GENOMIC DNA]</scope>
    <source>
        <strain evidence="5">YIM 90003</strain>
    </source>
</reference>
<evidence type="ECO:0000259" key="3">
    <source>
        <dbReference type="PROSITE" id="PS51464"/>
    </source>
</evidence>
<dbReference type="EMBL" id="JROO01000013">
    <property type="protein sequence ID" value="KIH99343.1"/>
    <property type="molecule type" value="Genomic_DNA"/>
</dbReference>
<dbReference type="SUPFAM" id="SSF53697">
    <property type="entry name" value="SIS domain"/>
    <property type="match status" value="1"/>
</dbReference>
<gene>
    <name evidence="4" type="ORF">LP52_08265</name>
</gene>
<organism evidence="4 5">
    <name type="scientific">Streptomonospora alba</name>
    <dbReference type="NCBI Taxonomy" id="183763"/>
    <lineage>
        <taxon>Bacteria</taxon>
        <taxon>Bacillati</taxon>
        <taxon>Actinomycetota</taxon>
        <taxon>Actinomycetes</taxon>
        <taxon>Streptosporangiales</taxon>
        <taxon>Nocardiopsidaceae</taxon>
        <taxon>Streptomonospora</taxon>
    </lineage>
</organism>
<dbReference type="OrthoDB" id="5241724at2"/>
<dbReference type="Proteomes" id="UP000031675">
    <property type="component" value="Unassembled WGS sequence"/>
</dbReference>
<proteinExistence type="inferred from homology"/>
<evidence type="ECO:0000313" key="5">
    <source>
        <dbReference type="Proteomes" id="UP000031675"/>
    </source>
</evidence>